<evidence type="ECO:0000256" key="2">
    <source>
        <dbReference type="ARBA" id="ARBA00010742"/>
    </source>
</evidence>
<dbReference type="PANTHER" id="PTHR30024">
    <property type="entry name" value="ALIPHATIC SULFONATES-BINDING PROTEIN-RELATED"/>
    <property type="match status" value="1"/>
</dbReference>
<dbReference type="AlphaFoldDB" id="A0A386ZD46"/>
<keyword evidence="3 4" id="KW-0732">Signal</keyword>
<evidence type="ECO:0000313" key="7">
    <source>
        <dbReference type="Proteomes" id="UP000267164"/>
    </source>
</evidence>
<gene>
    <name evidence="6" type="ORF">D7D52_17820</name>
</gene>
<dbReference type="Proteomes" id="UP000267164">
    <property type="component" value="Chromosome"/>
</dbReference>
<proteinExistence type="inferred from homology"/>
<feature type="signal peptide" evidence="4">
    <location>
        <begin position="1"/>
        <end position="27"/>
    </location>
</feature>
<sequence>MERQSVKRTLTTLALAGLLTASLTACVQSGRGDQSRAAGDKPACPVAVDESFTGTVRLGYQDIPNGDLVVKDAGLLETCLPKATITWSKFASGATVIQAFGSNSLDLGLLGSAAAARALSAPLNIGMKAVWIHDVIGAAESLVVKDAAVTTVAGLRGKRIGVPFASTSHYSLLAALTAAGIERDVQLVNLQPDAIAAAWKGGDIDAAFIWEPTLSELVKNGHVVTTAADTAKTGKPTYDLEGARADFVSANPKVLAVWTAAQNWAVNQINTAPDAAATRISAQLGVPVADIRKQLGEYGYLDAATQAGPAYLGKQLGQDLKSAADFLLSQGEIQGLSAPEAYAGAVYADAATAASAK</sequence>
<protein>
    <submittedName>
        <fullName evidence="6">Glycine/betaine ABC transporter substrate-binding protein</fullName>
    </submittedName>
</protein>
<name>A0A386ZD46_9NOCA</name>
<comment type="similarity">
    <text evidence="2">Belongs to the bacterial solute-binding protein SsuA/TauA family.</text>
</comment>
<evidence type="ECO:0000313" key="6">
    <source>
        <dbReference type="EMBL" id="AYF75408.1"/>
    </source>
</evidence>
<dbReference type="GO" id="GO:0043190">
    <property type="term" value="C:ATP-binding cassette (ABC) transporter complex"/>
    <property type="evidence" value="ECO:0007669"/>
    <property type="project" value="InterPro"/>
</dbReference>
<evidence type="ECO:0000259" key="5">
    <source>
        <dbReference type="Pfam" id="PF04069"/>
    </source>
</evidence>
<dbReference type="GO" id="GO:0042918">
    <property type="term" value="P:alkanesulfonate transmembrane transport"/>
    <property type="evidence" value="ECO:0007669"/>
    <property type="project" value="TreeGrafter"/>
</dbReference>
<feature type="chain" id="PRO_5039604636" evidence="4">
    <location>
        <begin position="28"/>
        <end position="357"/>
    </location>
</feature>
<dbReference type="PROSITE" id="PS51257">
    <property type="entry name" value="PROKAR_LIPOPROTEIN"/>
    <property type="match status" value="1"/>
</dbReference>
<keyword evidence="7" id="KW-1185">Reference proteome</keyword>
<reference evidence="6 7" key="1">
    <citation type="submission" date="2018-09" db="EMBL/GenBank/DDBJ databases">
        <title>Nocardia yunnanensis sp. nov., an actinomycete isolated from a soil sample.</title>
        <authorList>
            <person name="Zhang J."/>
        </authorList>
    </citation>
    <scope>NUCLEOTIDE SEQUENCE [LARGE SCALE GENOMIC DNA]</scope>
    <source>
        <strain evidence="6 7">CFHS0054</strain>
    </source>
</reference>
<dbReference type="KEGG" id="nyu:D7D52_17820"/>
<dbReference type="PANTHER" id="PTHR30024:SF47">
    <property type="entry name" value="TAURINE-BINDING PERIPLASMIC PROTEIN"/>
    <property type="match status" value="1"/>
</dbReference>
<dbReference type="EMBL" id="CP032568">
    <property type="protein sequence ID" value="AYF75408.1"/>
    <property type="molecule type" value="Genomic_DNA"/>
</dbReference>
<accession>A0A386ZD46</accession>
<evidence type="ECO:0000256" key="1">
    <source>
        <dbReference type="ARBA" id="ARBA00004418"/>
    </source>
</evidence>
<dbReference type="OrthoDB" id="286202at2"/>
<dbReference type="GO" id="GO:0042597">
    <property type="term" value="C:periplasmic space"/>
    <property type="evidence" value="ECO:0007669"/>
    <property type="project" value="UniProtKB-SubCell"/>
</dbReference>
<feature type="domain" description="ABC-type glycine betaine transport system substrate-binding" evidence="5">
    <location>
        <begin position="55"/>
        <end position="270"/>
    </location>
</feature>
<dbReference type="InterPro" id="IPR007210">
    <property type="entry name" value="ABC_Gly_betaine_transp_sub-bd"/>
</dbReference>
<comment type="subcellular location">
    <subcellularLocation>
        <location evidence="1">Periplasm</location>
    </subcellularLocation>
</comment>
<evidence type="ECO:0000256" key="3">
    <source>
        <dbReference type="ARBA" id="ARBA00022729"/>
    </source>
</evidence>
<evidence type="ECO:0000256" key="4">
    <source>
        <dbReference type="SAM" id="SignalP"/>
    </source>
</evidence>
<dbReference type="SUPFAM" id="SSF53850">
    <property type="entry name" value="Periplasmic binding protein-like II"/>
    <property type="match status" value="1"/>
</dbReference>
<dbReference type="Gene3D" id="3.40.190.10">
    <property type="entry name" value="Periplasmic binding protein-like II"/>
    <property type="match status" value="2"/>
</dbReference>
<dbReference type="GO" id="GO:0022857">
    <property type="term" value="F:transmembrane transporter activity"/>
    <property type="evidence" value="ECO:0007669"/>
    <property type="project" value="InterPro"/>
</dbReference>
<dbReference type="Pfam" id="PF04069">
    <property type="entry name" value="OpuAC"/>
    <property type="match status" value="1"/>
</dbReference>
<organism evidence="6 7">
    <name type="scientific">Nocardia yunnanensis</name>
    <dbReference type="NCBI Taxonomy" id="2382165"/>
    <lineage>
        <taxon>Bacteria</taxon>
        <taxon>Bacillati</taxon>
        <taxon>Actinomycetota</taxon>
        <taxon>Actinomycetes</taxon>
        <taxon>Mycobacteriales</taxon>
        <taxon>Nocardiaceae</taxon>
        <taxon>Nocardia</taxon>
    </lineage>
</organism>